<reference evidence="1 2" key="1">
    <citation type="submission" date="2019-05" db="EMBL/GenBank/DDBJ databases">
        <title>Draft Genome of Bradyrhizobium elkanii strain SEMIA 938, Used in Commercial Inoculants for Lupinus spp. in Brazil.</title>
        <authorList>
            <person name="Hungria M."/>
            <person name="Delamuta J.R.M."/>
            <person name="Ribeiro R.A."/>
            <person name="Nogueira M.A."/>
        </authorList>
    </citation>
    <scope>NUCLEOTIDE SEQUENCE [LARGE SCALE GENOMIC DNA]</scope>
    <source>
        <strain evidence="1 2">Semia 938</strain>
    </source>
</reference>
<accession>A0A4U6S6F2</accession>
<proteinExistence type="predicted"/>
<organism evidence="1 2">
    <name type="scientific">Bradyrhizobium elkanii</name>
    <dbReference type="NCBI Taxonomy" id="29448"/>
    <lineage>
        <taxon>Bacteria</taxon>
        <taxon>Pseudomonadati</taxon>
        <taxon>Pseudomonadota</taxon>
        <taxon>Alphaproteobacteria</taxon>
        <taxon>Hyphomicrobiales</taxon>
        <taxon>Nitrobacteraceae</taxon>
        <taxon>Bradyrhizobium</taxon>
    </lineage>
</organism>
<dbReference type="Proteomes" id="UP000305095">
    <property type="component" value="Unassembled WGS sequence"/>
</dbReference>
<dbReference type="AlphaFoldDB" id="A0A4U6S6F2"/>
<dbReference type="EMBL" id="SZZP01000004">
    <property type="protein sequence ID" value="TKV82573.1"/>
    <property type="molecule type" value="Genomic_DNA"/>
</dbReference>
<protein>
    <submittedName>
        <fullName evidence="1">Uncharacterized protein</fullName>
    </submittedName>
</protein>
<evidence type="ECO:0000313" key="2">
    <source>
        <dbReference type="Proteomes" id="UP000305095"/>
    </source>
</evidence>
<gene>
    <name evidence="1" type="ORF">FDV58_06975</name>
</gene>
<name>A0A4U6S6F2_BRAEL</name>
<evidence type="ECO:0000313" key="1">
    <source>
        <dbReference type="EMBL" id="TKV82573.1"/>
    </source>
</evidence>
<comment type="caution">
    <text evidence="1">The sequence shown here is derived from an EMBL/GenBank/DDBJ whole genome shotgun (WGS) entry which is preliminary data.</text>
</comment>
<sequence length="61" mass="6393">MPPGPVPHLDLEQARAIAASAAMGFATTAIAAAWAGSPPAPGMCWFYMDPTPTQGFWDDCQ</sequence>